<evidence type="ECO:0000313" key="1">
    <source>
        <dbReference type="EMBL" id="KAK2889266.1"/>
    </source>
</evidence>
<name>A0AA88PLZ9_9TELE</name>
<dbReference type="Proteomes" id="UP001187343">
    <property type="component" value="Unassembled WGS sequence"/>
</dbReference>
<sequence>MAHFGMRGQSFMHMVNTQTLPRVRERETGEMKRGRKKISAFMPSEITHQSSQVMCNALFTMRRHRQN</sequence>
<reference evidence="1" key="1">
    <citation type="submission" date="2023-08" db="EMBL/GenBank/DDBJ databases">
        <title>Chromosome-level Genome Assembly of mud carp (Cirrhinus molitorella).</title>
        <authorList>
            <person name="Liu H."/>
        </authorList>
    </citation>
    <scope>NUCLEOTIDE SEQUENCE</scope>
    <source>
        <strain evidence="1">Prfri</strain>
        <tissue evidence="1">Muscle</tissue>
    </source>
</reference>
<evidence type="ECO:0000313" key="2">
    <source>
        <dbReference type="Proteomes" id="UP001187343"/>
    </source>
</evidence>
<proteinExistence type="predicted"/>
<accession>A0AA88PLZ9</accession>
<comment type="caution">
    <text evidence="1">The sequence shown here is derived from an EMBL/GenBank/DDBJ whole genome shotgun (WGS) entry which is preliminary data.</text>
</comment>
<gene>
    <name evidence="1" type="ORF">Q8A67_014641</name>
</gene>
<dbReference type="AlphaFoldDB" id="A0AA88PLZ9"/>
<protein>
    <submittedName>
        <fullName evidence="1">Uncharacterized protein</fullName>
    </submittedName>
</protein>
<keyword evidence="2" id="KW-1185">Reference proteome</keyword>
<organism evidence="1 2">
    <name type="scientific">Cirrhinus molitorella</name>
    <name type="common">mud carp</name>
    <dbReference type="NCBI Taxonomy" id="172907"/>
    <lineage>
        <taxon>Eukaryota</taxon>
        <taxon>Metazoa</taxon>
        <taxon>Chordata</taxon>
        <taxon>Craniata</taxon>
        <taxon>Vertebrata</taxon>
        <taxon>Euteleostomi</taxon>
        <taxon>Actinopterygii</taxon>
        <taxon>Neopterygii</taxon>
        <taxon>Teleostei</taxon>
        <taxon>Ostariophysi</taxon>
        <taxon>Cypriniformes</taxon>
        <taxon>Cyprinidae</taxon>
        <taxon>Labeoninae</taxon>
        <taxon>Labeonini</taxon>
        <taxon>Cirrhinus</taxon>
    </lineage>
</organism>
<dbReference type="EMBL" id="JAUYZG010000014">
    <property type="protein sequence ID" value="KAK2889266.1"/>
    <property type="molecule type" value="Genomic_DNA"/>
</dbReference>